<dbReference type="EMBL" id="CM042889">
    <property type="protein sequence ID" value="KAI4321933.1"/>
    <property type="molecule type" value="Genomic_DNA"/>
</dbReference>
<dbReference type="Proteomes" id="UP001057402">
    <property type="component" value="Chromosome 10"/>
</dbReference>
<keyword evidence="2" id="KW-1185">Reference proteome</keyword>
<organism evidence="1 2">
    <name type="scientific">Melastoma candidum</name>
    <dbReference type="NCBI Taxonomy" id="119954"/>
    <lineage>
        <taxon>Eukaryota</taxon>
        <taxon>Viridiplantae</taxon>
        <taxon>Streptophyta</taxon>
        <taxon>Embryophyta</taxon>
        <taxon>Tracheophyta</taxon>
        <taxon>Spermatophyta</taxon>
        <taxon>Magnoliopsida</taxon>
        <taxon>eudicotyledons</taxon>
        <taxon>Gunneridae</taxon>
        <taxon>Pentapetalae</taxon>
        <taxon>rosids</taxon>
        <taxon>malvids</taxon>
        <taxon>Myrtales</taxon>
        <taxon>Melastomataceae</taxon>
        <taxon>Melastomatoideae</taxon>
        <taxon>Melastomateae</taxon>
        <taxon>Melastoma</taxon>
    </lineage>
</organism>
<name>A0ACB9MD35_9MYRT</name>
<evidence type="ECO:0000313" key="2">
    <source>
        <dbReference type="Proteomes" id="UP001057402"/>
    </source>
</evidence>
<gene>
    <name evidence="1" type="ORF">MLD38_035256</name>
</gene>
<proteinExistence type="predicted"/>
<comment type="caution">
    <text evidence="1">The sequence shown here is derived from an EMBL/GenBank/DDBJ whole genome shotgun (WGS) entry which is preliminary data.</text>
</comment>
<accession>A0ACB9MD35</accession>
<reference evidence="2" key="1">
    <citation type="journal article" date="2023" name="Front. Plant Sci.">
        <title>Chromosomal-level genome assembly of Melastoma candidum provides insights into trichome evolution.</title>
        <authorList>
            <person name="Zhong Y."/>
            <person name="Wu W."/>
            <person name="Sun C."/>
            <person name="Zou P."/>
            <person name="Liu Y."/>
            <person name="Dai S."/>
            <person name="Zhou R."/>
        </authorList>
    </citation>
    <scope>NUCLEOTIDE SEQUENCE [LARGE SCALE GENOMIC DNA]</scope>
</reference>
<protein>
    <submittedName>
        <fullName evidence="1">Uncharacterized protein</fullName>
    </submittedName>
</protein>
<sequence>MFLIKTWVNFHFAVLNNPLEEIVGHLSGVYEVKLLDEADPRNLFRSHAFHEKSKYVEIENLFVDRLLVYANRLPLAFVVLGESLKDRRADEWKSTLAKLDGNSNKTINSVLKISSDGLEDHEKAIFLDVVRFFKGWDKDYVFQMHDLLEVM</sequence>
<evidence type="ECO:0000313" key="1">
    <source>
        <dbReference type="EMBL" id="KAI4321933.1"/>
    </source>
</evidence>